<feature type="compositionally biased region" description="Basic residues" evidence="8">
    <location>
        <begin position="209"/>
        <end position="219"/>
    </location>
</feature>
<dbReference type="InterPro" id="IPR019194">
    <property type="entry name" value="Tscrpt_elong_fac_Eaf_N"/>
</dbReference>
<keyword evidence="5" id="KW-0010">Activator</keyword>
<dbReference type="GO" id="GO:0006368">
    <property type="term" value="P:transcription elongation by RNA polymerase II"/>
    <property type="evidence" value="ECO:0007669"/>
    <property type="project" value="InterPro"/>
</dbReference>
<dbReference type="OrthoDB" id="125903at2759"/>
<dbReference type="PANTHER" id="PTHR15970:SF2">
    <property type="entry name" value="ELL-ASSOCIATED FACTOR EAF"/>
    <property type="match status" value="1"/>
</dbReference>
<keyword evidence="6" id="KW-0804">Transcription</keyword>
<dbReference type="InterPro" id="IPR027093">
    <property type="entry name" value="EAF_fam"/>
</dbReference>
<evidence type="ECO:0000256" key="3">
    <source>
        <dbReference type="ARBA" id="ARBA00022553"/>
    </source>
</evidence>
<feature type="region of interest" description="Disordered" evidence="8">
    <location>
        <begin position="115"/>
        <end position="149"/>
    </location>
</feature>
<dbReference type="GO" id="GO:0032783">
    <property type="term" value="C:super elongation complex"/>
    <property type="evidence" value="ECO:0007669"/>
    <property type="project" value="InterPro"/>
</dbReference>
<evidence type="ECO:0000256" key="8">
    <source>
        <dbReference type="SAM" id="MobiDB-lite"/>
    </source>
</evidence>
<evidence type="ECO:0000256" key="7">
    <source>
        <dbReference type="ARBA" id="ARBA00023242"/>
    </source>
</evidence>
<dbReference type="GeneID" id="30156047"/>
<dbReference type="Pfam" id="PF09816">
    <property type="entry name" value="EAF"/>
    <property type="match status" value="1"/>
</dbReference>
<dbReference type="PANTHER" id="PTHR15970">
    <property type="entry name" value="ELL-ASSOCIATED FACTOR EAF"/>
    <property type="match status" value="1"/>
</dbReference>
<sequence>MASGIPPGEYDLDLSAFSHKGDQFVAFRYGFKPASITATTQGLYIPTSTSGDGQVVFDVPNGKQVFDVKPEEGSKGRGKECVMIWNEDTQTFELHPMDTSLNLNLNRTASISYATSTTGSTTSSASFPLSGLPHPSASAGAGAGSQMGDDLDAEGELEDVVIEDGPVITKGSEAVLSVPEPKGRGRGAKGKKPMESAPIPIIGTTKAPAKGKSKAKSKPKATPTKGKAAKAKGKAAEKTPQGKFKSSEYIQDSDEEIGPSQSVSQTLSPVQGKPKADDAQDFDDGMDEFANLLGASLAEGEFGDAEDDADGEEYEEVPSQAPVQQGYEQYPGYAYDDEDDDEESESEDDELGGARLVVRQNAQEDESEWI</sequence>
<keyword evidence="7" id="KW-0539">Nucleus</keyword>
<accession>A0A1E3HMK4</accession>
<keyword evidence="11" id="KW-1185">Reference proteome</keyword>
<comment type="subcellular location">
    <subcellularLocation>
        <location evidence="1">Nucleus</location>
    </subcellularLocation>
</comment>
<name>A0A1E3HMK4_9TREE</name>
<feature type="compositionally biased region" description="Acidic residues" evidence="8">
    <location>
        <begin position="301"/>
        <end position="316"/>
    </location>
</feature>
<evidence type="ECO:0000313" key="11">
    <source>
        <dbReference type="Proteomes" id="UP000094065"/>
    </source>
</evidence>
<evidence type="ECO:0000256" key="6">
    <source>
        <dbReference type="ARBA" id="ARBA00023163"/>
    </source>
</evidence>
<evidence type="ECO:0000256" key="1">
    <source>
        <dbReference type="ARBA" id="ARBA00004123"/>
    </source>
</evidence>
<gene>
    <name evidence="10" type="ORF">L202_04738</name>
</gene>
<keyword evidence="4" id="KW-0805">Transcription regulation</keyword>
<feature type="compositionally biased region" description="Acidic residues" evidence="8">
    <location>
        <begin position="335"/>
        <end position="351"/>
    </location>
</feature>
<feature type="compositionally biased region" description="Polar residues" evidence="8">
    <location>
        <begin position="259"/>
        <end position="269"/>
    </location>
</feature>
<feature type="region of interest" description="Disordered" evidence="8">
    <location>
        <begin position="171"/>
        <end position="370"/>
    </location>
</feature>
<dbReference type="AlphaFoldDB" id="A0A1E3HMK4"/>
<reference evidence="10 11" key="1">
    <citation type="submission" date="2016-06" db="EMBL/GenBank/DDBJ databases">
        <title>Evolution of pathogenesis and genome organization in the Tremellales.</title>
        <authorList>
            <person name="Cuomo C."/>
            <person name="Litvintseva A."/>
            <person name="Heitman J."/>
            <person name="Chen Y."/>
            <person name="Sun S."/>
            <person name="Springer D."/>
            <person name="Dromer F."/>
            <person name="Young S."/>
            <person name="Zeng Q."/>
            <person name="Chapman S."/>
            <person name="Gujja S."/>
            <person name="Saif S."/>
            <person name="Birren B."/>
        </authorList>
    </citation>
    <scope>NUCLEOTIDE SEQUENCE [LARGE SCALE GENOMIC DNA]</scope>
    <source>
        <strain evidence="10 11">CBS 6039</strain>
    </source>
</reference>
<protein>
    <recommendedName>
        <fullName evidence="9">Transcription elongation factor Eaf N-terminal domain-containing protein</fullName>
    </recommendedName>
</protein>
<organism evidence="10 11">
    <name type="scientific">Cryptococcus amylolentus CBS 6039</name>
    <dbReference type="NCBI Taxonomy" id="1295533"/>
    <lineage>
        <taxon>Eukaryota</taxon>
        <taxon>Fungi</taxon>
        <taxon>Dikarya</taxon>
        <taxon>Basidiomycota</taxon>
        <taxon>Agaricomycotina</taxon>
        <taxon>Tremellomycetes</taxon>
        <taxon>Tremellales</taxon>
        <taxon>Cryptococcaceae</taxon>
        <taxon>Cryptococcus</taxon>
    </lineage>
</organism>
<comment type="caution">
    <text evidence="10">The sequence shown here is derived from an EMBL/GenBank/DDBJ whole genome shotgun (WGS) entry which is preliminary data.</text>
</comment>
<dbReference type="EMBL" id="AWGJ01000007">
    <property type="protein sequence ID" value="ODN77569.1"/>
    <property type="molecule type" value="Genomic_DNA"/>
</dbReference>
<dbReference type="STRING" id="1295533.A0A1E3HMK4"/>
<feature type="domain" description="Transcription elongation factor Eaf N-terminal" evidence="9">
    <location>
        <begin position="11"/>
        <end position="108"/>
    </location>
</feature>
<evidence type="ECO:0000313" key="10">
    <source>
        <dbReference type="EMBL" id="ODN77569.1"/>
    </source>
</evidence>
<evidence type="ECO:0000256" key="5">
    <source>
        <dbReference type="ARBA" id="ARBA00023159"/>
    </source>
</evidence>
<evidence type="ECO:0000256" key="4">
    <source>
        <dbReference type="ARBA" id="ARBA00023015"/>
    </source>
</evidence>
<feature type="compositionally biased region" description="Low complexity" evidence="8">
    <location>
        <begin position="115"/>
        <end position="126"/>
    </location>
</feature>
<keyword evidence="3" id="KW-0597">Phosphoprotein</keyword>
<dbReference type="GO" id="GO:0003711">
    <property type="term" value="F:transcription elongation factor activity"/>
    <property type="evidence" value="ECO:0007669"/>
    <property type="project" value="TreeGrafter"/>
</dbReference>
<proteinExistence type="inferred from homology"/>
<evidence type="ECO:0000256" key="2">
    <source>
        <dbReference type="ARBA" id="ARBA00007798"/>
    </source>
</evidence>
<dbReference type="Proteomes" id="UP000094065">
    <property type="component" value="Unassembled WGS sequence"/>
</dbReference>
<evidence type="ECO:0000259" key="9">
    <source>
        <dbReference type="Pfam" id="PF09816"/>
    </source>
</evidence>
<dbReference type="RefSeq" id="XP_018992805.1">
    <property type="nucleotide sequence ID" value="XM_019138862.1"/>
</dbReference>
<comment type="similarity">
    <text evidence="2">Belongs to the EAF family.</text>
</comment>